<evidence type="ECO:0000256" key="7">
    <source>
        <dbReference type="SAM" id="Phobius"/>
    </source>
</evidence>
<dbReference type="AlphaFoldDB" id="A0A918Y0X2"/>
<dbReference type="PANTHER" id="PTHR31123">
    <property type="entry name" value="ACCUMULATION OF DYADS PROTEIN 2-RELATED"/>
    <property type="match status" value="1"/>
</dbReference>
<keyword evidence="9" id="KW-1185">Reference proteome</keyword>
<comment type="subcellular location">
    <subcellularLocation>
        <location evidence="1">Membrane</location>
        <topology evidence="1">Multi-pass membrane protein</topology>
    </subcellularLocation>
</comment>
<protein>
    <recommendedName>
        <fullName evidence="10">GPR1/FUN34/yaaH family protein</fullName>
    </recommendedName>
</protein>
<sequence>MTEYPGQQPPSGHRGQQPPYGSTASAGQGPASRPPSEPESGGPEGYEAWLGRSRMVLTPIAAPSILGLFGFASSTFMVASNLAEWWGDPLVSPVILAPLVIFFGGLAQLAAGMWAYRARDAVATAMHGTWGAFWLAWGMMQLMIANGLLPLTTSVSKAFGFWWIVLAVTTIFGALASLGKNLGLFLTLGLLAAGSALLAAGILGAVHGLVVTAGWVLIASSAAAWYTAGAMMLEQSYGGRIILPLGRWSLRGNLPGHRQGRPIEYAAGMPGAKAGQ</sequence>
<dbReference type="Pfam" id="PF01184">
    <property type="entry name" value="Gpr1_Fun34_YaaH"/>
    <property type="match status" value="1"/>
</dbReference>
<feature type="transmembrane region" description="Helical" evidence="7">
    <location>
        <begin position="128"/>
        <end position="149"/>
    </location>
</feature>
<dbReference type="NCBIfam" id="NF038013">
    <property type="entry name" value="AceTr_1"/>
    <property type="match status" value="1"/>
</dbReference>
<feature type="transmembrane region" description="Helical" evidence="7">
    <location>
        <begin position="95"/>
        <end position="116"/>
    </location>
</feature>
<reference evidence="8" key="2">
    <citation type="submission" date="2020-09" db="EMBL/GenBank/DDBJ databases">
        <authorList>
            <person name="Sun Q."/>
            <person name="Ohkuma M."/>
        </authorList>
    </citation>
    <scope>NUCLEOTIDE SEQUENCE</scope>
    <source>
        <strain evidence="8">JCM 4654</strain>
    </source>
</reference>
<evidence type="ECO:0000313" key="8">
    <source>
        <dbReference type="EMBL" id="GHD87257.1"/>
    </source>
</evidence>
<feature type="transmembrane region" description="Helical" evidence="7">
    <location>
        <begin position="212"/>
        <end position="233"/>
    </location>
</feature>
<gene>
    <name evidence="8" type="ORF">GCM10010508_18670</name>
</gene>
<dbReference type="InterPro" id="IPR000791">
    <property type="entry name" value="Gpr1/Fun34/SatP-like"/>
</dbReference>
<feature type="transmembrane region" description="Helical" evidence="7">
    <location>
        <begin position="60"/>
        <end position="83"/>
    </location>
</feature>
<evidence type="ECO:0000256" key="3">
    <source>
        <dbReference type="ARBA" id="ARBA00022692"/>
    </source>
</evidence>
<evidence type="ECO:0000256" key="6">
    <source>
        <dbReference type="SAM" id="MobiDB-lite"/>
    </source>
</evidence>
<evidence type="ECO:0000256" key="4">
    <source>
        <dbReference type="ARBA" id="ARBA00022989"/>
    </source>
</evidence>
<dbReference type="RefSeq" id="WP_229865147.1">
    <property type="nucleotide sequence ID" value="NZ_BMVF01000004.1"/>
</dbReference>
<dbReference type="PANTHER" id="PTHR31123:SF1">
    <property type="entry name" value="ACCUMULATION OF DYADS PROTEIN 2-RELATED"/>
    <property type="match status" value="1"/>
</dbReference>
<accession>A0A918Y0X2</accession>
<evidence type="ECO:0000256" key="5">
    <source>
        <dbReference type="ARBA" id="ARBA00023136"/>
    </source>
</evidence>
<evidence type="ECO:0000256" key="1">
    <source>
        <dbReference type="ARBA" id="ARBA00004141"/>
    </source>
</evidence>
<dbReference type="Proteomes" id="UP000608955">
    <property type="component" value="Unassembled WGS sequence"/>
</dbReference>
<name>A0A918Y0X2_9ACTN</name>
<keyword evidence="5 7" id="KW-0472">Membrane</keyword>
<evidence type="ECO:0008006" key="10">
    <source>
        <dbReference type="Google" id="ProtNLM"/>
    </source>
</evidence>
<evidence type="ECO:0000313" key="9">
    <source>
        <dbReference type="Proteomes" id="UP000608955"/>
    </source>
</evidence>
<organism evidence="8 9">
    <name type="scientific">Streptomyces naganishii JCM 4654</name>
    <dbReference type="NCBI Taxonomy" id="1306179"/>
    <lineage>
        <taxon>Bacteria</taxon>
        <taxon>Bacillati</taxon>
        <taxon>Actinomycetota</taxon>
        <taxon>Actinomycetes</taxon>
        <taxon>Kitasatosporales</taxon>
        <taxon>Streptomycetaceae</taxon>
        <taxon>Streptomyces</taxon>
    </lineage>
</organism>
<keyword evidence="4 7" id="KW-1133">Transmembrane helix</keyword>
<dbReference type="InterPro" id="IPR051633">
    <property type="entry name" value="AceTr"/>
</dbReference>
<comment type="similarity">
    <text evidence="2">Belongs to the acetate uptake transporter (AceTr) (TC 2.A.96) family.</text>
</comment>
<evidence type="ECO:0000256" key="2">
    <source>
        <dbReference type="ARBA" id="ARBA00005587"/>
    </source>
</evidence>
<reference evidence="8" key="1">
    <citation type="journal article" date="2014" name="Int. J. Syst. Evol. Microbiol.">
        <title>Complete genome sequence of Corynebacterium casei LMG S-19264T (=DSM 44701T), isolated from a smear-ripened cheese.</title>
        <authorList>
            <consortium name="US DOE Joint Genome Institute (JGI-PGF)"/>
            <person name="Walter F."/>
            <person name="Albersmeier A."/>
            <person name="Kalinowski J."/>
            <person name="Ruckert C."/>
        </authorList>
    </citation>
    <scope>NUCLEOTIDE SEQUENCE</scope>
    <source>
        <strain evidence="8">JCM 4654</strain>
    </source>
</reference>
<feature type="transmembrane region" description="Helical" evidence="7">
    <location>
        <begin position="161"/>
        <end position="178"/>
    </location>
</feature>
<comment type="caution">
    <text evidence="8">The sequence shown here is derived from an EMBL/GenBank/DDBJ whole genome shotgun (WGS) entry which is preliminary data.</text>
</comment>
<keyword evidence="3 7" id="KW-0812">Transmembrane</keyword>
<dbReference type="GO" id="GO:0015123">
    <property type="term" value="F:acetate transmembrane transporter activity"/>
    <property type="evidence" value="ECO:0007669"/>
    <property type="project" value="TreeGrafter"/>
</dbReference>
<feature type="transmembrane region" description="Helical" evidence="7">
    <location>
        <begin position="185"/>
        <end position="206"/>
    </location>
</feature>
<proteinExistence type="inferred from homology"/>
<dbReference type="EMBL" id="BMVF01000004">
    <property type="protein sequence ID" value="GHD87257.1"/>
    <property type="molecule type" value="Genomic_DNA"/>
</dbReference>
<dbReference type="GO" id="GO:0005886">
    <property type="term" value="C:plasma membrane"/>
    <property type="evidence" value="ECO:0007669"/>
    <property type="project" value="TreeGrafter"/>
</dbReference>
<feature type="region of interest" description="Disordered" evidence="6">
    <location>
        <begin position="1"/>
        <end position="45"/>
    </location>
</feature>